<dbReference type="InterPro" id="IPR002156">
    <property type="entry name" value="RNaseH_domain"/>
</dbReference>
<dbReference type="EMBL" id="JAUUTY010000353">
    <property type="protein sequence ID" value="KAK1601758.1"/>
    <property type="molecule type" value="Genomic_DNA"/>
</dbReference>
<dbReference type="PANTHER" id="PTHR47074">
    <property type="entry name" value="BNAC02G40300D PROTEIN"/>
    <property type="match status" value="1"/>
</dbReference>
<dbReference type="InterPro" id="IPR044730">
    <property type="entry name" value="RNase_H-like_dom_plant"/>
</dbReference>
<dbReference type="InterPro" id="IPR012337">
    <property type="entry name" value="RNaseH-like_sf"/>
</dbReference>
<feature type="domain" description="RNase H type-1" evidence="1">
    <location>
        <begin position="44"/>
        <end position="163"/>
    </location>
</feature>
<proteinExistence type="predicted"/>
<dbReference type="GO" id="GO:0003676">
    <property type="term" value="F:nucleic acid binding"/>
    <property type="evidence" value="ECO:0007669"/>
    <property type="project" value="InterPro"/>
</dbReference>
<dbReference type="PANTHER" id="PTHR47074:SF11">
    <property type="entry name" value="REVERSE TRANSCRIPTASE-LIKE PROTEIN"/>
    <property type="match status" value="1"/>
</dbReference>
<evidence type="ECO:0000313" key="2">
    <source>
        <dbReference type="EMBL" id="KAK1601758.1"/>
    </source>
</evidence>
<name>A0AAD8VE27_LOLMU</name>
<sequence>MEVNEKMMDNKGKGLLYPSQSVTPIPNEESTWRPPPVGSLLASVDAGWDAFSKKAGLGAVVRDEKGGVVKSSWSHIQYCASAEEAEARACLEGLKHLIDIQRFPSTVETDCQRVVQAAYSLVPDRSASWSIYSEIQDLLRTNPMLGLKKIDRSSNQVAHGLAQLGKRESSGVLSESVPIGLSALIANDCKNCVL</sequence>
<dbReference type="InterPro" id="IPR052929">
    <property type="entry name" value="RNase_H-like_EbsB-rel"/>
</dbReference>
<dbReference type="GO" id="GO:0004523">
    <property type="term" value="F:RNA-DNA hybrid ribonuclease activity"/>
    <property type="evidence" value="ECO:0007669"/>
    <property type="project" value="InterPro"/>
</dbReference>
<protein>
    <recommendedName>
        <fullName evidence="1">RNase H type-1 domain-containing protein</fullName>
    </recommendedName>
</protein>
<organism evidence="2 3">
    <name type="scientific">Lolium multiflorum</name>
    <name type="common">Italian ryegrass</name>
    <name type="synonym">Lolium perenne subsp. multiflorum</name>
    <dbReference type="NCBI Taxonomy" id="4521"/>
    <lineage>
        <taxon>Eukaryota</taxon>
        <taxon>Viridiplantae</taxon>
        <taxon>Streptophyta</taxon>
        <taxon>Embryophyta</taxon>
        <taxon>Tracheophyta</taxon>
        <taxon>Spermatophyta</taxon>
        <taxon>Magnoliopsida</taxon>
        <taxon>Liliopsida</taxon>
        <taxon>Poales</taxon>
        <taxon>Poaceae</taxon>
        <taxon>BOP clade</taxon>
        <taxon>Pooideae</taxon>
        <taxon>Poodae</taxon>
        <taxon>Poeae</taxon>
        <taxon>Poeae Chloroplast Group 2 (Poeae type)</taxon>
        <taxon>Loliodinae</taxon>
        <taxon>Loliinae</taxon>
        <taxon>Lolium</taxon>
    </lineage>
</organism>
<comment type="caution">
    <text evidence="2">The sequence shown here is derived from an EMBL/GenBank/DDBJ whole genome shotgun (WGS) entry which is preliminary data.</text>
</comment>
<reference evidence="2" key="1">
    <citation type="submission" date="2023-07" db="EMBL/GenBank/DDBJ databases">
        <title>A chromosome-level genome assembly of Lolium multiflorum.</title>
        <authorList>
            <person name="Chen Y."/>
            <person name="Copetti D."/>
            <person name="Kolliker R."/>
            <person name="Studer B."/>
        </authorList>
    </citation>
    <scope>NUCLEOTIDE SEQUENCE</scope>
    <source>
        <strain evidence="2">02402/16</strain>
        <tissue evidence="2">Leaf</tissue>
    </source>
</reference>
<gene>
    <name evidence="2" type="ORF">QYE76_037725</name>
</gene>
<dbReference type="CDD" id="cd06222">
    <property type="entry name" value="RNase_H_like"/>
    <property type="match status" value="1"/>
</dbReference>
<dbReference type="AlphaFoldDB" id="A0AAD8VE27"/>
<dbReference type="InterPro" id="IPR036397">
    <property type="entry name" value="RNaseH_sf"/>
</dbReference>
<accession>A0AAD8VE27</accession>
<dbReference type="Pfam" id="PF13456">
    <property type="entry name" value="RVT_3"/>
    <property type="match status" value="1"/>
</dbReference>
<keyword evidence="3" id="KW-1185">Reference proteome</keyword>
<evidence type="ECO:0000313" key="3">
    <source>
        <dbReference type="Proteomes" id="UP001231189"/>
    </source>
</evidence>
<dbReference type="Gene3D" id="3.30.420.10">
    <property type="entry name" value="Ribonuclease H-like superfamily/Ribonuclease H"/>
    <property type="match status" value="1"/>
</dbReference>
<evidence type="ECO:0000259" key="1">
    <source>
        <dbReference type="Pfam" id="PF13456"/>
    </source>
</evidence>
<dbReference type="SUPFAM" id="SSF53098">
    <property type="entry name" value="Ribonuclease H-like"/>
    <property type="match status" value="1"/>
</dbReference>
<dbReference type="Proteomes" id="UP001231189">
    <property type="component" value="Unassembled WGS sequence"/>
</dbReference>